<reference evidence="2" key="1">
    <citation type="journal article" date="2015" name="Genome Biol. Evol.">
        <title>Organellar Genomes of White Spruce (Picea glauca): Assembly and Annotation.</title>
        <authorList>
            <person name="Jackman S.D."/>
            <person name="Warren R.L."/>
            <person name="Gibb E.A."/>
            <person name="Vandervalk B.P."/>
            <person name="Mohamadi H."/>
            <person name="Chu J."/>
            <person name="Raymond A."/>
            <person name="Pleasance S."/>
            <person name="Coope R."/>
            <person name="Wildung M.R."/>
            <person name="Ritland C.E."/>
            <person name="Bousquet J."/>
            <person name="Jones S.J."/>
            <person name="Bohlmann J."/>
            <person name="Birol I."/>
        </authorList>
    </citation>
    <scope>NUCLEOTIDE SEQUENCE [LARGE SCALE GENOMIC DNA]</scope>
    <source>
        <tissue evidence="2">Flushing bud</tissue>
    </source>
</reference>
<comment type="caution">
    <text evidence="2">The sequence shown here is derived from an EMBL/GenBank/DDBJ whole genome shotgun (WGS) entry which is preliminary data.</text>
</comment>
<gene>
    <name evidence="2" type="ORF">ABT39_MTgene3671</name>
</gene>
<evidence type="ECO:0000313" key="2">
    <source>
        <dbReference type="EMBL" id="KUM49122.1"/>
    </source>
</evidence>
<accession>A0A101M1D5</accession>
<organism evidence="2">
    <name type="scientific">Picea glauca</name>
    <name type="common">White spruce</name>
    <name type="synonym">Pinus glauca</name>
    <dbReference type="NCBI Taxonomy" id="3330"/>
    <lineage>
        <taxon>Eukaryota</taxon>
        <taxon>Viridiplantae</taxon>
        <taxon>Streptophyta</taxon>
        <taxon>Embryophyta</taxon>
        <taxon>Tracheophyta</taxon>
        <taxon>Spermatophyta</taxon>
        <taxon>Pinopsida</taxon>
        <taxon>Pinidae</taxon>
        <taxon>Conifers I</taxon>
        <taxon>Pinales</taxon>
        <taxon>Pinaceae</taxon>
        <taxon>Picea</taxon>
    </lineage>
</organism>
<protein>
    <submittedName>
        <fullName evidence="2">Uncharacterized protein</fullName>
    </submittedName>
</protein>
<proteinExistence type="predicted"/>
<dbReference type="EMBL" id="LKAM01000003">
    <property type="protein sequence ID" value="KUM49122.1"/>
    <property type="molecule type" value="Genomic_DNA"/>
</dbReference>
<evidence type="ECO:0000256" key="1">
    <source>
        <dbReference type="SAM" id="MobiDB-lite"/>
    </source>
</evidence>
<dbReference type="AlphaFoldDB" id="A0A101M1D5"/>
<name>A0A101M1D5_PICGL</name>
<keyword evidence="2" id="KW-0496">Mitochondrion</keyword>
<feature type="region of interest" description="Disordered" evidence="1">
    <location>
        <begin position="1"/>
        <end position="23"/>
    </location>
</feature>
<sequence length="66" mass="7430">MIDTGRRSEGSMPPNHLAMKNHPGTITSFSISQLDHSGGRTDKRDIFVKSLSLSLEKERTYERKAL</sequence>
<geneLocation type="mitochondrion" evidence="2"/>